<evidence type="ECO:0000256" key="5">
    <source>
        <dbReference type="ARBA" id="ARBA00023242"/>
    </source>
</evidence>
<dbReference type="InterPro" id="IPR011598">
    <property type="entry name" value="bHLH_dom"/>
</dbReference>
<feature type="domain" description="BHLH" evidence="8">
    <location>
        <begin position="115"/>
        <end position="165"/>
    </location>
</feature>
<dbReference type="SUPFAM" id="SSF47459">
    <property type="entry name" value="HLH, helix-loop-helix DNA-binding domain"/>
    <property type="match status" value="1"/>
</dbReference>
<keyword evidence="3" id="KW-0238">DNA-binding</keyword>
<dbReference type="PANTHER" id="PTHR16223">
    <property type="entry name" value="TRANSCRIPTION FACTOR BHLH83-RELATED"/>
    <property type="match status" value="1"/>
</dbReference>
<feature type="coiled-coil region" evidence="6">
    <location>
        <begin position="128"/>
        <end position="182"/>
    </location>
</feature>
<evidence type="ECO:0000256" key="2">
    <source>
        <dbReference type="ARBA" id="ARBA00023015"/>
    </source>
</evidence>
<name>A0ABD3SUZ2_9LAMI</name>
<evidence type="ECO:0000313" key="10">
    <source>
        <dbReference type="Proteomes" id="UP001634393"/>
    </source>
</evidence>
<keyword evidence="6" id="KW-0175">Coiled coil</keyword>
<evidence type="ECO:0000256" key="6">
    <source>
        <dbReference type="SAM" id="Coils"/>
    </source>
</evidence>
<evidence type="ECO:0000256" key="7">
    <source>
        <dbReference type="SAM" id="MobiDB-lite"/>
    </source>
</evidence>
<dbReference type="Gene3D" id="4.10.280.10">
    <property type="entry name" value="Helix-loop-helix DNA-binding domain"/>
    <property type="match status" value="1"/>
</dbReference>
<dbReference type="FunFam" id="4.10.280.10:FF:000021">
    <property type="entry name" value="Transcription factor bHLH130 family"/>
    <property type="match status" value="1"/>
</dbReference>
<dbReference type="GO" id="GO:0000976">
    <property type="term" value="F:transcription cis-regulatory region binding"/>
    <property type="evidence" value="ECO:0007669"/>
    <property type="project" value="UniProtKB-ARBA"/>
</dbReference>
<sequence length="187" mass="20914">MGDFGAGKSSNPESSFSSRHIMPTISEIGTKRTVENSPGVAQFNEDFPPMNSWNDILKCNNASSHDHQIHEGGDRPTTMLSHHLSLPKTSNSEFSSMKSLLTDSVPWKIRAKRGFATHPRSIAERVRRTKISERMRKLQELVPNMEKQTNTADMLDLAVDYIKDLQAQVKKLSDNRAKCSCLAKGKS</sequence>
<dbReference type="SMART" id="SM00353">
    <property type="entry name" value="HLH"/>
    <property type="match status" value="1"/>
</dbReference>
<keyword evidence="10" id="KW-1185">Reference proteome</keyword>
<gene>
    <name evidence="9" type="ORF">ACJIZ3_016963</name>
</gene>
<dbReference type="InterPro" id="IPR045239">
    <property type="entry name" value="bHLH95_bHLH"/>
</dbReference>
<dbReference type="AlphaFoldDB" id="A0ABD3SUZ2"/>
<feature type="compositionally biased region" description="Polar residues" evidence="7">
    <location>
        <begin position="8"/>
        <end position="18"/>
    </location>
</feature>
<evidence type="ECO:0000313" key="9">
    <source>
        <dbReference type="EMBL" id="KAL3828161.1"/>
    </source>
</evidence>
<dbReference type="Proteomes" id="UP001634393">
    <property type="component" value="Unassembled WGS sequence"/>
</dbReference>
<dbReference type="InterPro" id="IPR036638">
    <property type="entry name" value="HLH_DNA-bd_sf"/>
</dbReference>
<feature type="region of interest" description="Disordered" evidence="7">
    <location>
        <begin position="1"/>
        <end position="21"/>
    </location>
</feature>
<dbReference type="CDD" id="cd11393">
    <property type="entry name" value="bHLH_AtbHLH_like"/>
    <property type="match status" value="1"/>
</dbReference>
<protein>
    <recommendedName>
        <fullName evidence="8">BHLH domain-containing protein</fullName>
    </recommendedName>
</protein>
<keyword evidence="4" id="KW-0804">Transcription</keyword>
<proteinExistence type="predicted"/>
<evidence type="ECO:0000256" key="1">
    <source>
        <dbReference type="ARBA" id="ARBA00004123"/>
    </source>
</evidence>
<evidence type="ECO:0000256" key="3">
    <source>
        <dbReference type="ARBA" id="ARBA00023125"/>
    </source>
</evidence>
<comment type="caution">
    <text evidence="9">The sequence shown here is derived from an EMBL/GenBank/DDBJ whole genome shotgun (WGS) entry which is preliminary data.</text>
</comment>
<dbReference type="PROSITE" id="PS50888">
    <property type="entry name" value="BHLH"/>
    <property type="match status" value="1"/>
</dbReference>
<dbReference type="EMBL" id="JBJXBP010000005">
    <property type="protein sequence ID" value="KAL3828161.1"/>
    <property type="molecule type" value="Genomic_DNA"/>
</dbReference>
<keyword evidence="5" id="KW-0539">Nucleus</keyword>
<reference evidence="9 10" key="1">
    <citation type="submission" date="2024-12" db="EMBL/GenBank/DDBJ databases">
        <title>The unique morphological basis and parallel evolutionary history of personate flowers in Penstemon.</title>
        <authorList>
            <person name="Depatie T.H."/>
            <person name="Wessinger C.A."/>
        </authorList>
    </citation>
    <scope>NUCLEOTIDE SEQUENCE [LARGE SCALE GENOMIC DNA]</scope>
    <source>
        <strain evidence="9">WTNN_2</strain>
        <tissue evidence="9">Leaf</tissue>
    </source>
</reference>
<evidence type="ECO:0000256" key="4">
    <source>
        <dbReference type="ARBA" id="ARBA00023163"/>
    </source>
</evidence>
<organism evidence="9 10">
    <name type="scientific">Penstemon smallii</name>
    <dbReference type="NCBI Taxonomy" id="265156"/>
    <lineage>
        <taxon>Eukaryota</taxon>
        <taxon>Viridiplantae</taxon>
        <taxon>Streptophyta</taxon>
        <taxon>Embryophyta</taxon>
        <taxon>Tracheophyta</taxon>
        <taxon>Spermatophyta</taxon>
        <taxon>Magnoliopsida</taxon>
        <taxon>eudicotyledons</taxon>
        <taxon>Gunneridae</taxon>
        <taxon>Pentapetalae</taxon>
        <taxon>asterids</taxon>
        <taxon>lamiids</taxon>
        <taxon>Lamiales</taxon>
        <taxon>Plantaginaceae</taxon>
        <taxon>Cheloneae</taxon>
        <taxon>Penstemon</taxon>
    </lineage>
</organism>
<evidence type="ECO:0000259" key="8">
    <source>
        <dbReference type="PROSITE" id="PS50888"/>
    </source>
</evidence>
<comment type="subcellular location">
    <subcellularLocation>
        <location evidence="1">Nucleus</location>
    </subcellularLocation>
</comment>
<accession>A0ABD3SUZ2</accession>
<dbReference type="InterPro" id="IPR045843">
    <property type="entry name" value="IND-like"/>
</dbReference>
<dbReference type="GO" id="GO:0005634">
    <property type="term" value="C:nucleus"/>
    <property type="evidence" value="ECO:0007669"/>
    <property type="project" value="UniProtKB-SubCell"/>
</dbReference>
<dbReference type="Pfam" id="PF00010">
    <property type="entry name" value="HLH"/>
    <property type="match status" value="1"/>
</dbReference>
<dbReference type="PANTHER" id="PTHR16223:SF125">
    <property type="entry name" value="OS08G0506700 PROTEIN"/>
    <property type="match status" value="1"/>
</dbReference>
<keyword evidence="2" id="KW-0805">Transcription regulation</keyword>